<dbReference type="RefSeq" id="WP_378036995.1">
    <property type="nucleotide sequence ID" value="NZ_JBHSIV010000015.1"/>
</dbReference>
<sequence>MPTTIPGFSEDDVAATATIPAVIDSLRLVLRHEAEGTARNIDKTLATWPDASSAHALGAVDTDEGLVVFKTWVNTPAGAAALASAFDARDGRILATFGAARFGTLRTSAISAVATDLLADPGADELTIVGTGRQALGQVEAVAAVRALRRVRVWGPDDDRRRAFAARVHAELGLAAEAVPTLEAATADAPIVTVVTRARDPFLGLDHLAVGAHLNAVGALLPANAELHPDVLPAADVVAVDSVENARRASRELREHLDAGGEAPTPLAEVVVGKVVRPVAPRLTVFKSMGMGLSDLAVARLLISSAGDR</sequence>
<dbReference type="PANTHER" id="PTHR13812:SF19">
    <property type="entry name" value="KETIMINE REDUCTASE MU-CRYSTALLIN"/>
    <property type="match status" value="1"/>
</dbReference>
<gene>
    <name evidence="1" type="ORF">ACFPBZ_15600</name>
</gene>
<dbReference type="Gene3D" id="3.30.1780.10">
    <property type="entry name" value="ornithine cyclodeaminase, domain 1"/>
    <property type="match status" value="1"/>
</dbReference>
<protein>
    <submittedName>
        <fullName evidence="1">Ornithine cyclodeaminase family protein</fullName>
    </submittedName>
</protein>
<dbReference type="InterPro" id="IPR003462">
    <property type="entry name" value="ODC_Mu_crystall"/>
</dbReference>
<accession>A0ABV9YNU2</accession>
<dbReference type="InterPro" id="IPR023401">
    <property type="entry name" value="ODC_N"/>
</dbReference>
<dbReference type="Gene3D" id="3.40.50.720">
    <property type="entry name" value="NAD(P)-binding Rossmann-like Domain"/>
    <property type="match status" value="1"/>
</dbReference>
<dbReference type="EMBL" id="JBHSIV010000015">
    <property type="protein sequence ID" value="MFC5063647.1"/>
    <property type="molecule type" value="Genomic_DNA"/>
</dbReference>
<dbReference type="PIRSF" id="PIRSF001439">
    <property type="entry name" value="CryM"/>
    <property type="match status" value="1"/>
</dbReference>
<dbReference type="InterPro" id="IPR036291">
    <property type="entry name" value="NAD(P)-bd_dom_sf"/>
</dbReference>
<reference evidence="2" key="1">
    <citation type="journal article" date="2019" name="Int. J. Syst. Evol. Microbiol.">
        <title>The Global Catalogue of Microorganisms (GCM) 10K type strain sequencing project: providing services to taxonomists for standard genome sequencing and annotation.</title>
        <authorList>
            <consortium name="The Broad Institute Genomics Platform"/>
            <consortium name="The Broad Institute Genome Sequencing Center for Infectious Disease"/>
            <person name="Wu L."/>
            <person name="Ma J."/>
        </authorList>
    </citation>
    <scope>NUCLEOTIDE SEQUENCE [LARGE SCALE GENOMIC DNA]</scope>
    <source>
        <strain evidence="2">CGMCC 4.7093</strain>
    </source>
</reference>
<dbReference type="Proteomes" id="UP001595947">
    <property type="component" value="Unassembled WGS sequence"/>
</dbReference>
<keyword evidence="2" id="KW-1185">Reference proteome</keyword>
<dbReference type="PANTHER" id="PTHR13812">
    <property type="entry name" value="KETIMINE REDUCTASE MU-CRYSTALLIN"/>
    <property type="match status" value="1"/>
</dbReference>
<evidence type="ECO:0000313" key="2">
    <source>
        <dbReference type="Proteomes" id="UP001595947"/>
    </source>
</evidence>
<dbReference type="SUPFAM" id="SSF51735">
    <property type="entry name" value="NAD(P)-binding Rossmann-fold domains"/>
    <property type="match status" value="1"/>
</dbReference>
<proteinExistence type="predicted"/>
<evidence type="ECO:0000313" key="1">
    <source>
        <dbReference type="EMBL" id="MFC5063647.1"/>
    </source>
</evidence>
<organism evidence="1 2">
    <name type="scientific">Actinomycetospora atypica</name>
    <dbReference type="NCBI Taxonomy" id="1290095"/>
    <lineage>
        <taxon>Bacteria</taxon>
        <taxon>Bacillati</taxon>
        <taxon>Actinomycetota</taxon>
        <taxon>Actinomycetes</taxon>
        <taxon>Pseudonocardiales</taxon>
        <taxon>Pseudonocardiaceae</taxon>
        <taxon>Actinomycetospora</taxon>
    </lineage>
</organism>
<name>A0ABV9YNU2_9PSEU</name>
<dbReference type="Pfam" id="PF02423">
    <property type="entry name" value="OCD_Mu_crystall"/>
    <property type="match status" value="1"/>
</dbReference>
<comment type="caution">
    <text evidence="1">The sequence shown here is derived from an EMBL/GenBank/DDBJ whole genome shotgun (WGS) entry which is preliminary data.</text>
</comment>